<evidence type="ECO:0000313" key="2">
    <source>
        <dbReference type="Proteomes" id="UP001380953"/>
    </source>
</evidence>
<accession>A0ACC6PFT9</accession>
<gene>
    <name evidence="1" type="ORF">WKI47_17850</name>
</gene>
<organism evidence="1 2">
    <name type="scientific">Saccharibacillus sacchari</name>
    <dbReference type="NCBI Taxonomy" id="456493"/>
    <lineage>
        <taxon>Bacteria</taxon>
        <taxon>Bacillati</taxon>
        <taxon>Bacillota</taxon>
        <taxon>Bacilli</taxon>
        <taxon>Bacillales</taxon>
        <taxon>Paenibacillaceae</taxon>
        <taxon>Saccharibacillus</taxon>
    </lineage>
</organism>
<proteinExistence type="predicted"/>
<reference evidence="1" key="1">
    <citation type="submission" date="2024-03" db="EMBL/GenBank/DDBJ databases">
        <title>Whole genome sequecning of epiphytes from Marcgravia umbellata leaves.</title>
        <authorList>
            <person name="Kumar G."/>
            <person name="Savka M.A."/>
        </authorList>
    </citation>
    <scope>NUCLEOTIDE SEQUENCE</scope>
    <source>
        <strain evidence="1">RIT_BL5</strain>
    </source>
</reference>
<comment type="caution">
    <text evidence="1">The sequence shown here is derived from an EMBL/GenBank/DDBJ whole genome shotgun (WGS) entry which is preliminary data.</text>
</comment>
<protein>
    <submittedName>
        <fullName evidence="1">LysR family transcriptional regulator</fullName>
    </submittedName>
</protein>
<dbReference type="EMBL" id="JBBKAR010000045">
    <property type="protein sequence ID" value="MEJ8305777.1"/>
    <property type="molecule type" value="Genomic_DNA"/>
</dbReference>
<keyword evidence="2" id="KW-1185">Reference proteome</keyword>
<dbReference type="Proteomes" id="UP001380953">
    <property type="component" value="Unassembled WGS sequence"/>
</dbReference>
<evidence type="ECO:0000313" key="1">
    <source>
        <dbReference type="EMBL" id="MEJ8305777.1"/>
    </source>
</evidence>
<sequence length="295" mass="34274">MNMRRIRYLIDLIECRSFTETARKNFVSQTTVSQQIATLEDEFGVLLIDRKQTPIEPTEAGRVFYREAVLLWKQYARMQTSMDNYRQHRTRSLSIQYSAVTDMQTLLRRIPSFREKYPDIRLELNKVLLKDAADYLLKGICDVAIAFDSEFANRPEIRTFSLYHGRYCAAVGPGHPLHTYSTLSKKELYRYPLVMLNPDAIGGSYELMIEHAAQDGYRPDIARSVDDVETELFYIVTEQLIGFFPEHYKLPALSEEIALIPIEDSHHTFRIEAGYLKHSENPALEAFLTHLREPI</sequence>
<name>A0ACC6PFT9_9BACL</name>